<keyword evidence="3 5" id="KW-0012">Acyltransferase</keyword>
<dbReference type="InterPro" id="IPR020615">
    <property type="entry name" value="Thiolase_acyl_enz_int_AS"/>
</dbReference>
<dbReference type="GO" id="GO:0003988">
    <property type="term" value="F:acetyl-CoA C-acyltransferase activity"/>
    <property type="evidence" value="ECO:0007669"/>
    <property type="project" value="UniProtKB-ARBA"/>
</dbReference>
<dbReference type="InterPro" id="IPR020613">
    <property type="entry name" value="Thiolase_CS"/>
</dbReference>
<dbReference type="Proteomes" id="UP000245431">
    <property type="component" value="Chromosome PVE_r1"/>
</dbReference>
<dbReference type="NCBIfam" id="TIGR01930">
    <property type="entry name" value="AcCoA-C-Actrans"/>
    <property type="match status" value="1"/>
</dbReference>
<gene>
    <name evidence="8" type="primary">fadA</name>
    <name evidence="8" type="ORF">PVE_R1G4528</name>
</gene>
<name>A0A1D3K244_PSEVE</name>
<feature type="active site" description="Acyl-thioester intermediate" evidence="4">
    <location>
        <position position="91"/>
    </location>
</feature>
<dbReference type="PANTHER" id="PTHR43365">
    <property type="entry name" value="BLR7806 PROTEIN"/>
    <property type="match status" value="1"/>
</dbReference>
<dbReference type="SUPFAM" id="SSF53901">
    <property type="entry name" value="Thiolase-like"/>
    <property type="match status" value="2"/>
</dbReference>
<feature type="active site" description="Proton acceptor" evidence="4">
    <location>
        <position position="357"/>
    </location>
</feature>
<proteinExistence type="inferred from homology"/>
<feature type="domain" description="Thiolase C-terminal" evidence="7">
    <location>
        <begin position="279"/>
        <end position="400"/>
    </location>
</feature>
<evidence type="ECO:0000313" key="8">
    <source>
        <dbReference type="EMBL" id="SBW82410.1"/>
    </source>
</evidence>
<dbReference type="InterPro" id="IPR020616">
    <property type="entry name" value="Thiolase_N"/>
</dbReference>
<evidence type="ECO:0000256" key="3">
    <source>
        <dbReference type="ARBA" id="ARBA00023315"/>
    </source>
</evidence>
<feature type="domain" description="Thiolase N-terminal" evidence="6">
    <location>
        <begin position="6"/>
        <end position="270"/>
    </location>
</feature>
<dbReference type="Gene3D" id="3.40.47.10">
    <property type="match status" value="2"/>
</dbReference>
<dbReference type="InterPro" id="IPR002155">
    <property type="entry name" value="Thiolase"/>
</dbReference>
<dbReference type="InterPro" id="IPR020617">
    <property type="entry name" value="Thiolase_C"/>
</dbReference>
<accession>A0A1D3K244</accession>
<reference evidence="9" key="1">
    <citation type="submission" date="2016-07" db="EMBL/GenBank/DDBJ databases">
        <authorList>
            <person name="Florea S."/>
            <person name="Webb J.S."/>
            <person name="Jaromczyk J."/>
            <person name="Schardl C.L."/>
        </authorList>
    </citation>
    <scope>NUCLEOTIDE SEQUENCE [LARGE SCALE GENOMIC DNA]</scope>
    <source>
        <strain evidence="9">1YdBTEX2</strain>
    </source>
</reference>
<dbReference type="NCBIfam" id="NF006090">
    <property type="entry name" value="PRK08242.1"/>
    <property type="match status" value="1"/>
</dbReference>
<dbReference type="PROSITE" id="PS00737">
    <property type="entry name" value="THIOLASE_2"/>
    <property type="match status" value="1"/>
</dbReference>
<dbReference type="PIRSF" id="PIRSF000429">
    <property type="entry name" value="Ac-CoA_Ac_transf"/>
    <property type="match status" value="1"/>
</dbReference>
<dbReference type="Pfam" id="PF00108">
    <property type="entry name" value="Thiolase_N"/>
    <property type="match status" value="1"/>
</dbReference>
<organism evidence="8 9">
    <name type="scientific">Pseudomonas veronii 1YdBTEX2</name>
    <dbReference type="NCBI Taxonomy" id="1295141"/>
    <lineage>
        <taxon>Bacteria</taxon>
        <taxon>Pseudomonadati</taxon>
        <taxon>Pseudomonadota</taxon>
        <taxon>Gammaproteobacteria</taxon>
        <taxon>Pseudomonadales</taxon>
        <taxon>Pseudomonadaceae</taxon>
        <taxon>Pseudomonas</taxon>
    </lineage>
</organism>
<dbReference type="InterPro" id="IPR020610">
    <property type="entry name" value="Thiolase_AS"/>
</dbReference>
<evidence type="ECO:0000313" key="9">
    <source>
        <dbReference type="Proteomes" id="UP000245431"/>
    </source>
</evidence>
<evidence type="ECO:0000256" key="2">
    <source>
        <dbReference type="ARBA" id="ARBA00022679"/>
    </source>
</evidence>
<dbReference type="CDD" id="cd00751">
    <property type="entry name" value="thiolase"/>
    <property type="match status" value="1"/>
</dbReference>
<keyword evidence="2 5" id="KW-0808">Transferase</keyword>
<comment type="similarity">
    <text evidence="1 5">Belongs to the thiolase-like superfamily. Thiolase family.</text>
</comment>
<feature type="active site" description="Proton acceptor" evidence="4">
    <location>
        <position position="387"/>
    </location>
</feature>
<evidence type="ECO:0000259" key="6">
    <source>
        <dbReference type="Pfam" id="PF00108"/>
    </source>
</evidence>
<sequence>MTQALIFDAIRTPRGKGKADGALYSVKPVNLVAGLLTALARRSDLDTRQVDDIVLGCVTPVGDQGADIAKTAALVADWDVCVAGVQVNRFCASGLEAVNLGAMKVRSGFEDLVVVGGVESMSRVPMGSDGGAWVLDPQTNLHSHFTPQGIGADLIATLEGFSRQDVDAFALHSQQKAARARADGSFNKSLIAVQDQNGLVLLDHDEFIRADSTLEGLGKLKPSFEMIGQMGFDATALRVYSHVERINHVHTPGNSSGIVDGAALMLIGSEAKGRELGLQARARIVATAVTSTDPTIMLTGPAPATRKALAKAGLRVEDIDLFEVNEAFASVVLKFIKDMGIDAARVNVNGGSIAMGHPLGATGCAILGTLLDELEVRQQRYGLATLCVGGGMGIATIIERL</sequence>
<dbReference type="Pfam" id="PF02803">
    <property type="entry name" value="Thiolase_C"/>
    <property type="match status" value="1"/>
</dbReference>
<dbReference type="RefSeq" id="WP_017848505.1">
    <property type="nucleotide sequence ID" value="NZ_AOUH01000030.1"/>
</dbReference>
<dbReference type="InterPro" id="IPR016039">
    <property type="entry name" value="Thiolase-like"/>
</dbReference>
<dbReference type="EC" id="2.3.1.-" evidence="8"/>
<evidence type="ECO:0000256" key="1">
    <source>
        <dbReference type="ARBA" id="ARBA00010982"/>
    </source>
</evidence>
<evidence type="ECO:0000259" key="7">
    <source>
        <dbReference type="Pfam" id="PF02803"/>
    </source>
</evidence>
<evidence type="ECO:0000256" key="4">
    <source>
        <dbReference type="PIRSR" id="PIRSR000429-1"/>
    </source>
</evidence>
<evidence type="ECO:0000256" key="5">
    <source>
        <dbReference type="RuleBase" id="RU003557"/>
    </source>
</evidence>
<dbReference type="EMBL" id="LT599583">
    <property type="protein sequence ID" value="SBW82410.1"/>
    <property type="molecule type" value="Genomic_DNA"/>
</dbReference>
<dbReference type="PROSITE" id="PS00099">
    <property type="entry name" value="THIOLASE_3"/>
    <property type="match status" value="1"/>
</dbReference>
<dbReference type="AlphaFoldDB" id="A0A1D3K244"/>
<dbReference type="PANTHER" id="PTHR43365:SF1">
    <property type="entry name" value="ACETYL-COA C-ACYLTRANSFERASE"/>
    <property type="match status" value="1"/>
</dbReference>
<dbReference type="PROSITE" id="PS00098">
    <property type="entry name" value="THIOLASE_1"/>
    <property type="match status" value="1"/>
</dbReference>
<protein>
    <submittedName>
        <fullName evidence="8">Acyltransferase Rv0859</fullName>
        <ecNumber evidence="8">2.3.1.-</ecNumber>
    </submittedName>
</protein>